<dbReference type="EMBL" id="JBHUGY010000076">
    <property type="protein sequence ID" value="MFD2058596.1"/>
    <property type="molecule type" value="Genomic_DNA"/>
</dbReference>
<organism evidence="3 4">
    <name type="scientific">Mesorhizobium calcicola</name>
    <dbReference type="NCBI Taxonomy" id="1300310"/>
    <lineage>
        <taxon>Bacteria</taxon>
        <taxon>Pseudomonadati</taxon>
        <taxon>Pseudomonadota</taxon>
        <taxon>Alphaproteobacteria</taxon>
        <taxon>Hyphomicrobiales</taxon>
        <taxon>Phyllobacteriaceae</taxon>
        <taxon>Mesorhizobium</taxon>
    </lineage>
</organism>
<gene>
    <name evidence="3" type="ORF">ACFSQT_37580</name>
</gene>
<evidence type="ECO:0000313" key="3">
    <source>
        <dbReference type="EMBL" id="MFD2058596.1"/>
    </source>
</evidence>
<reference evidence="4" key="1">
    <citation type="journal article" date="2019" name="Int. J. Syst. Evol. Microbiol.">
        <title>The Global Catalogue of Microorganisms (GCM) 10K type strain sequencing project: providing services to taxonomists for standard genome sequencing and annotation.</title>
        <authorList>
            <consortium name="The Broad Institute Genomics Platform"/>
            <consortium name="The Broad Institute Genome Sequencing Center for Infectious Disease"/>
            <person name="Wu L."/>
            <person name="Ma J."/>
        </authorList>
    </citation>
    <scope>NUCLEOTIDE SEQUENCE [LARGE SCALE GENOMIC DNA]</scope>
    <source>
        <strain evidence="4">CGMCC 1.16226</strain>
    </source>
</reference>
<dbReference type="Pfam" id="PF00106">
    <property type="entry name" value="adh_short"/>
    <property type="match status" value="1"/>
</dbReference>
<keyword evidence="4" id="KW-1185">Reference proteome</keyword>
<dbReference type="InterPro" id="IPR002347">
    <property type="entry name" value="SDR_fam"/>
</dbReference>
<dbReference type="Gene3D" id="3.40.50.720">
    <property type="entry name" value="NAD(P)-binding Rossmann-like Domain"/>
    <property type="match status" value="1"/>
</dbReference>
<proteinExistence type="inferred from homology"/>
<name>A0ABW4WQ03_9HYPH</name>
<dbReference type="PANTHER" id="PTHR43976">
    <property type="entry name" value="SHORT CHAIN DEHYDROGENASE"/>
    <property type="match status" value="1"/>
</dbReference>
<dbReference type="Proteomes" id="UP001597349">
    <property type="component" value="Unassembled WGS sequence"/>
</dbReference>
<dbReference type="InterPro" id="IPR051911">
    <property type="entry name" value="SDR_oxidoreductase"/>
</dbReference>
<dbReference type="RefSeq" id="WP_379027084.1">
    <property type="nucleotide sequence ID" value="NZ_JBHUGY010000076.1"/>
</dbReference>
<keyword evidence="2" id="KW-0560">Oxidoreductase</keyword>
<evidence type="ECO:0000256" key="2">
    <source>
        <dbReference type="ARBA" id="ARBA00023002"/>
    </source>
</evidence>
<dbReference type="SUPFAM" id="SSF51735">
    <property type="entry name" value="NAD(P)-binding Rossmann-fold domains"/>
    <property type="match status" value="1"/>
</dbReference>
<sequence>MRGSQRTGSRDQIETNVFGALWVTQGRAADHAGAALRHIIQISSIGGVNAFASLGLYHASKVGAGSLQPQSLGIEVAEFGIHVTLVEPGGFSTDWAGPSAKVSKAIEAYAPAAQDGRARANFGRRRSRGNPPAMLAIVVPRAAAQGVLRRLAACR</sequence>
<evidence type="ECO:0000313" key="4">
    <source>
        <dbReference type="Proteomes" id="UP001597349"/>
    </source>
</evidence>
<dbReference type="InterPro" id="IPR036291">
    <property type="entry name" value="NAD(P)-bd_dom_sf"/>
</dbReference>
<accession>A0ABW4WQ03</accession>
<evidence type="ECO:0000256" key="1">
    <source>
        <dbReference type="ARBA" id="ARBA00006484"/>
    </source>
</evidence>
<comment type="caution">
    <text evidence="3">The sequence shown here is derived from an EMBL/GenBank/DDBJ whole genome shotgun (WGS) entry which is preliminary data.</text>
</comment>
<dbReference type="PANTHER" id="PTHR43976:SF16">
    <property type="entry name" value="SHORT-CHAIN DEHYDROGENASE_REDUCTASE FAMILY PROTEIN"/>
    <property type="match status" value="1"/>
</dbReference>
<comment type="similarity">
    <text evidence="1">Belongs to the short-chain dehydrogenases/reductases (SDR) family.</text>
</comment>
<protein>
    <submittedName>
        <fullName evidence="3">SDR family NAD(P)-dependent oxidoreductase</fullName>
    </submittedName>
</protein>